<reference evidence="1 2" key="1">
    <citation type="journal article" date="2022" name="Nat. Microbiol.">
        <title>The microbiome of a bacterivorous marine choanoflagellate contains a resource-demanding obligate bacterial associate.</title>
        <authorList>
            <person name="Needham D.M."/>
            <person name="Poirier C."/>
            <person name="Bachy C."/>
            <person name="George E.E."/>
            <person name="Wilken S."/>
            <person name="Yung C.C.M."/>
            <person name="Limardo A.J."/>
            <person name="Morando M."/>
            <person name="Sudek L."/>
            <person name="Malmstrom R.R."/>
            <person name="Keeling P.J."/>
            <person name="Santoro A.E."/>
            <person name="Worden A.Z."/>
        </authorList>
    </citation>
    <scope>NUCLEOTIDE SEQUENCE [LARGE SCALE GENOMIC DNA]</scope>
    <source>
        <strain evidence="1 2">Comchoano-2</strain>
    </source>
</reference>
<evidence type="ECO:0000313" key="2">
    <source>
        <dbReference type="Proteomes" id="UP001320768"/>
    </source>
</evidence>
<comment type="caution">
    <text evidence="1">The sequence shown here is derived from an EMBL/GenBank/DDBJ whole genome shotgun (WGS) entry which is preliminary data.</text>
</comment>
<dbReference type="RefSeq" id="WP_258569417.1">
    <property type="nucleotide sequence ID" value="NZ_JAKUDN010000002.1"/>
</dbReference>
<name>A0ABT1L5U9_9GAMM</name>
<dbReference type="EMBL" id="JAKUDN010000002">
    <property type="protein sequence ID" value="MCP8352311.1"/>
    <property type="molecule type" value="Genomic_DNA"/>
</dbReference>
<sequence length="300" mass="33850">MNDRIMKIQAWDCVQSHIAFPDQAAYFQFKSDWFNSLRLNKAGYAEVSVVDLLRFIGCLASIETNKQRQLAALLILAEIEQNVQGLPEDDLLLITVEDTIDQCRDLIQRLSFDPVLKAFVDESSQDLSLVQCIHLRQDSNGQEYFIGMVYNGQDMEKSVRALHKAGIKDFVINTYHCNPSKRVNYEAAALKCFIEFIEFQDIDATITLVGEFHHPIVLSHYGAQVYYGLLSVCQQGPEKLSTLFPENGQKVFQAFVSGQVSIKDQTLSIDGLEITFPPEALQKVYESIASETAPESAPRQ</sequence>
<accession>A0ABT1L5U9</accession>
<keyword evidence="2" id="KW-1185">Reference proteome</keyword>
<proteinExistence type="predicted"/>
<gene>
    <name evidence="1" type="ORF">MKS91_03290</name>
</gene>
<protein>
    <submittedName>
        <fullName evidence="1">Uncharacterized protein</fullName>
    </submittedName>
</protein>
<organism evidence="1 2">
    <name type="scientific">Candidatus Synchoanobacter obligatus</name>
    <dbReference type="NCBI Taxonomy" id="2919597"/>
    <lineage>
        <taxon>Bacteria</taxon>
        <taxon>Pseudomonadati</taxon>
        <taxon>Pseudomonadota</taxon>
        <taxon>Gammaproteobacteria</taxon>
        <taxon>Candidatus Comchoanobacterales</taxon>
        <taxon>Candidatus Comchoanobacteraceae</taxon>
        <taxon>Candidatus Synchoanobacter</taxon>
    </lineage>
</organism>
<dbReference type="Proteomes" id="UP001320768">
    <property type="component" value="Unassembled WGS sequence"/>
</dbReference>
<evidence type="ECO:0000313" key="1">
    <source>
        <dbReference type="EMBL" id="MCP8352311.1"/>
    </source>
</evidence>